<dbReference type="AlphaFoldDB" id="A0A061AL66"/>
<protein>
    <submittedName>
        <fullName evidence="3">CYFA0S01e18734g1_1</fullName>
    </submittedName>
</protein>
<organism evidence="3">
    <name type="scientific">Cyberlindnera fabianii</name>
    <name type="common">Yeast</name>
    <name type="synonym">Hansenula fabianii</name>
    <dbReference type="NCBI Taxonomy" id="36022"/>
    <lineage>
        <taxon>Eukaryota</taxon>
        <taxon>Fungi</taxon>
        <taxon>Dikarya</taxon>
        <taxon>Ascomycota</taxon>
        <taxon>Saccharomycotina</taxon>
        <taxon>Saccharomycetes</taxon>
        <taxon>Phaffomycetales</taxon>
        <taxon>Phaffomycetaceae</taxon>
        <taxon>Cyberlindnera</taxon>
    </lineage>
</organism>
<dbReference type="Gene3D" id="1.20.58.80">
    <property type="entry name" value="Phosphotransferase system, lactose/cellobiose-type IIA subunit"/>
    <property type="match status" value="1"/>
</dbReference>
<dbReference type="OrthoDB" id="4034212at2759"/>
<dbReference type="InterPro" id="IPR036181">
    <property type="entry name" value="MIT_dom_sf"/>
</dbReference>
<dbReference type="EMBL" id="LK052886">
    <property type="protein sequence ID" value="CDR37886.1"/>
    <property type="molecule type" value="Genomic_DNA"/>
</dbReference>
<evidence type="ECO:0000313" key="3">
    <source>
        <dbReference type="EMBL" id="CDR37886.1"/>
    </source>
</evidence>
<dbReference type="Gene3D" id="6.10.250.2560">
    <property type="match status" value="1"/>
</dbReference>
<name>A0A061AL66_CYBFA</name>
<proteinExistence type="predicted"/>
<keyword evidence="1" id="KW-0175">Coiled coil</keyword>
<accession>A0A061AL66</accession>
<feature type="coiled-coil region" evidence="1">
    <location>
        <begin position="169"/>
        <end position="250"/>
    </location>
</feature>
<dbReference type="PhylomeDB" id="A0A061AL66"/>
<gene>
    <name evidence="3" type="ORF">CYFA0S_01e18734g</name>
</gene>
<reference evidence="3" key="1">
    <citation type="journal article" date="2014" name="Genome Announc.">
        <title>Genome sequence of the yeast Cyberlindnera fabianii (Hansenula fabianii).</title>
        <authorList>
            <person name="Freel K.C."/>
            <person name="Sarilar V."/>
            <person name="Neuveglise C."/>
            <person name="Devillers H."/>
            <person name="Friedrich A."/>
            <person name="Schacherer J."/>
        </authorList>
    </citation>
    <scope>NUCLEOTIDE SEQUENCE</scope>
    <source>
        <strain evidence="3">YJS4271</strain>
    </source>
</reference>
<dbReference type="VEuPathDB" id="FungiDB:BON22_1553"/>
<feature type="region of interest" description="Disordered" evidence="2">
    <location>
        <begin position="78"/>
        <end position="106"/>
    </location>
</feature>
<dbReference type="SUPFAM" id="SSF116846">
    <property type="entry name" value="MIT domain"/>
    <property type="match status" value="1"/>
</dbReference>
<evidence type="ECO:0000256" key="1">
    <source>
        <dbReference type="SAM" id="Coils"/>
    </source>
</evidence>
<evidence type="ECO:0000256" key="2">
    <source>
        <dbReference type="SAM" id="MobiDB-lite"/>
    </source>
</evidence>
<sequence>MVSLLDTYDLVDKAERLVGQHRLKEASQLYAEAARQFKKQVSSSENKEIQSALTLLSDQYTKRSEELLVLDRTKAKLPVAPTSSTPPSPTARTRHESSSISSSLASARGGTMSVNLSDTAILYGDDNTSSGDPVTRFQVAVYNLIRAPNVTIGTELQPMKQIKPSGKSVEELEIENAALKQLLSSYSENMSTYDSFHKKVKTSLKHYLSTLKREINQQESQIKKDYENKIEQLYKDNKRLEQQVGSLKSRWDALVESAKKRREDQKSSSSAD</sequence>